<feature type="transmembrane region" description="Helical" evidence="7">
    <location>
        <begin position="2214"/>
        <end position="2238"/>
    </location>
</feature>
<keyword evidence="6" id="KW-0325">Glycoprotein</keyword>
<feature type="transmembrane region" description="Helical" evidence="7">
    <location>
        <begin position="2259"/>
        <end position="2280"/>
    </location>
</feature>
<dbReference type="Pfam" id="PF00003">
    <property type="entry name" value="7tm_3"/>
    <property type="match status" value="1"/>
</dbReference>
<dbReference type="PANTHER" id="PTHR24060">
    <property type="entry name" value="METABOTROPIC GLUTAMATE RECEPTOR"/>
    <property type="match status" value="1"/>
</dbReference>
<evidence type="ECO:0000313" key="9">
    <source>
        <dbReference type="EMBL" id="PAA46492.1"/>
    </source>
</evidence>
<evidence type="ECO:0000256" key="3">
    <source>
        <dbReference type="ARBA" id="ARBA00022989"/>
    </source>
</evidence>
<dbReference type="InterPro" id="IPR028082">
    <property type="entry name" value="Peripla_BP_I"/>
</dbReference>
<evidence type="ECO:0000256" key="5">
    <source>
        <dbReference type="ARBA" id="ARBA00023170"/>
    </source>
</evidence>
<proteinExistence type="predicted"/>
<evidence type="ECO:0000256" key="6">
    <source>
        <dbReference type="ARBA" id="ARBA00023180"/>
    </source>
</evidence>
<feature type="transmembrane region" description="Helical" evidence="7">
    <location>
        <begin position="2181"/>
        <end position="2202"/>
    </location>
</feature>
<dbReference type="STRING" id="282301.A0A267DD36"/>
<dbReference type="EMBL" id="NIVC01004834">
    <property type="protein sequence ID" value="PAA46492.1"/>
    <property type="molecule type" value="Genomic_DNA"/>
</dbReference>
<comment type="subcellular location">
    <subcellularLocation>
        <location evidence="1">Membrane</location>
        <topology evidence="1">Multi-pass membrane protein</topology>
    </subcellularLocation>
</comment>
<evidence type="ECO:0000256" key="1">
    <source>
        <dbReference type="ARBA" id="ARBA00004141"/>
    </source>
</evidence>
<dbReference type="PRINTS" id="PR00248">
    <property type="entry name" value="GPCRMGR"/>
</dbReference>
<keyword evidence="10" id="KW-1185">Reference proteome</keyword>
<protein>
    <recommendedName>
        <fullName evidence="8">G-protein coupled receptors family 3 profile domain-containing protein</fullName>
    </recommendedName>
</protein>
<dbReference type="CDD" id="cd06350">
    <property type="entry name" value="PBP1_GPCR_family_C-like"/>
    <property type="match status" value="1"/>
</dbReference>
<gene>
    <name evidence="9" type="ORF">BOX15_Mlig025303g3</name>
</gene>
<dbReference type="InterPro" id="IPR050726">
    <property type="entry name" value="mGluR"/>
</dbReference>
<dbReference type="InterPro" id="IPR000337">
    <property type="entry name" value="GPCR_3"/>
</dbReference>
<organism evidence="9 10">
    <name type="scientific">Macrostomum lignano</name>
    <dbReference type="NCBI Taxonomy" id="282301"/>
    <lineage>
        <taxon>Eukaryota</taxon>
        <taxon>Metazoa</taxon>
        <taxon>Spiralia</taxon>
        <taxon>Lophotrochozoa</taxon>
        <taxon>Platyhelminthes</taxon>
        <taxon>Rhabditophora</taxon>
        <taxon>Macrostomorpha</taxon>
        <taxon>Macrostomida</taxon>
        <taxon>Macrostomidae</taxon>
        <taxon>Macrostomum</taxon>
    </lineage>
</organism>
<dbReference type="Gene3D" id="3.40.50.2300">
    <property type="match status" value="8"/>
</dbReference>
<feature type="transmembrane region" description="Helical" evidence="7">
    <location>
        <begin position="2309"/>
        <end position="2329"/>
    </location>
</feature>
<dbReference type="GO" id="GO:0004930">
    <property type="term" value="F:G protein-coupled receptor activity"/>
    <property type="evidence" value="ECO:0007669"/>
    <property type="project" value="InterPro"/>
</dbReference>
<evidence type="ECO:0000259" key="8">
    <source>
        <dbReference type="PROSITE" id="PS50259"/>
    </source>
</evidence>
<evidence type="ECO:0000313" key="10">
    <source>
        <dbReference type="Proteomes" id="UP000215902"/>
    </source>
</evidence>
<keyword evidence="5" id="KW-0675">Receptor</keyword>
<evidence type="ECO:0000256" key="2">
    <source>
        <dbReference type="ARBA" id="ARBA00022692"/>
    </source>
</evidence>
<accession>A0A267DD36</accession>
<dbReference type="InterPro" id="IPR017978">
    <property type="entry name" value="GPCR_3_C"/>
</dbReference>
<keyword evidence="3 7" id="KW-1133">Transmembrane helix</keyword>
<dbReference type="Proteomes" id="UP000215902">
    <property type="component" value="Unassembled WGS sequence"/>
</dbReference>
<sequence>MATATAQYQQNRLVEPAIDAAFAYARALRSLWQTKCAGARGVCAALRGATYAELSAAVAATDFSYTAAERIARYSTASSEPDRRVKQLRLTDTGEPYETNYFVHNLRQNGTAFAYVRVGVRLAGTFSEWRSGSVNVYNSARDAVIPLPQFACPAAPCSGCLAAAPDFKFAHVPGQLYLLGVFSVHSPGSSPRSCGAVSLDGSSELDAFLYSVSQANSLVNATDLIGAVAIDDCGSSVLGQDLVDSLLSGARRIAGLDPSRIIGVVGSGSASSTDGIAQLLAAQRRSLISFRPAALTSSPYLYQTVASASAEAEALLSTLASLSVNYVQLVCSPDAANQEIARLFIAGARSRRICVSATYVIGVNGTHAQVMAQVKTRTSAAVVVALVTASDAAQLLPQVTAPVQLVGGVAWGSSQSALTATSVSQSQGVITVGEPRPASATPYQTWAGRTRELANETAANPWYSEWYESLNSCSLSAASMRGYTTLCSGAASHSLTASARYTESAYTSSVLRASASYALAASTRLSRVCTGGSGGVCTAFWFASPAGNGTGTGLQADLIAQLGDGRFTDPSTGSTFTFADRSVPTFGLAVYNVKNGSAAYEAVGATVPAFSLDTGLLQLAHGVATLSSSCGDTSRCSECAPYFTGTPNYLYLPGDILVGVLVNVRSPGSSGGACGPVKTGEGFGYTEAVRWTLDYINGGNKSDVRFGGSVKLGALILDVCGSSSVAISLVTSISQGTLLLPDRSTGANIDASKIRSWVSYGDAVTTALAPVLRDLGGVPLVSPSASSDGLTALGVFRTVPASLSQVSAIIAVINKFNWKCVQLVYSNNDYGNRLATEFRVQALREGICVPRCLEVGTDGSVASILSNIILDISKTRVVVVLSDKSADLVQLTADNNGLVFIASNYWGEMTRDSALSGLGPGANNSWVMQVNSPDVAGVTAHLSGLSADSSIDNPWLVPYYEALFNCSTTGSLAYSSRCNNSWPMAASPQFYPGLFMMTTTNALFSIAKAYADMLVAGCNSSYTSVCPNFWLNPGLNGQLADRLSAVKFLALGGSSFEFRSNRDGNMGWLALNRVGPDYLPVGRYMFSVLSDLPAFPSRSSVYSSVPAACADCTNCPKSLDRTEKFLYVPGQLLIGGLFDVHYSGSVPFSCGRVNGQNGFLLTEVFKYAIESIQTSPIFSGKLRGVKVGGIVMDTCSSAVRTDSLVANLHSGSIVLRDSSLNRIDPENVMAYVAASTSEMADQLSRVTNVVQVPVISYAATMSSLSNKQLYPYFSRTVPSDDKVAYAIVDFLKRYGLTNVQFVLSPGAYGSSGLQSVQRAIANEGICISHTLQVNRTGLTAVNADQVASELLKRPQSTVIVTFLQSNDLAELLGAVSRNNLTYDRFLFIGTTYWGNSKTVLSKITNGRYPRAITFGFETADLTDFERSYLLSKNPTSYASVNPWFNEYYEHLFQCTLSSSSPYYSKRCSSSTMSLTDSANYSQDSLALYVVNAVYSTALGIHTALLRICGPDYNGICSDFYGSGEKRQWVQSGIRSAVFVDATNLNFSVNAAGDSNRGYHIYELRTTSSGFFYSSVGAYNDTALLKLRSDFSLAWTSNCSLAGSCDTVCPNLGRNLSVYMQVNSSSMDLNLVQFLSVHGSRSASLCGLMNLQSGFNNLLAFHYAIDLINNNSDPDVSGFKFGGLSIDVCQSEARAATFAFSYTSGTGICGYAGFTDLVGPLTAVAYLTDGSAVSARLATVVPDSTVVSPDATAISLSSRAFYPRFLRVVPPDSVQIDALLDVASSYNWSVVSLIHDTTPFGLAGKAAFEAAIARRNGSQSVCMKYIGAGAAGSAISLAEAKAALQSASRMAYVNALIAYLPEQDLRTLLTAVRELGLQGRFVLLGLDSWADKMSVVQGLESAALGAVTLRQTYFTVPDLDRWVAEIGLAPARRKGIPVDWLEEFWQHTLKCRLTGSSVIQTQYATVCDPSGSLPAGALTQNGGTYSTILSAFIAAKGVADFQRAECGTTATDVCLYRMPAATRLATIYRYISNAQWRVLQGRLGNDSLLFRFTTDGYGDRGYDVLNFVRSGSGYVYNKIGYWRNRYVPQAGQSLATYGPDGSQLAATPSSACPTGVDCGCPGDSGDPLALLPKPDVWDRARTPWGAVLLALTTLGALVTLVAIGFLAYAFPRKVQGTAGTNYLGFACLVGILLIFAINIAFIAHATPVVCTIRRFGLSLVYCIVYASLLVRSVVNWTIYRAAGSPGEGPSFTGLSHPVSLLGLSICICLVSAMLGTEWLILQRPDSVELVAYEGVAWSRCSPSSFYDEGLALSCLYPAGLLVAAVVYSLLSWDADLTDSRQVALGLLFCAGAQLCWGCVSTLTGYKWRDPAIFVANLVAAGAVLLCLYVRKVVQVCRVSREKSSSAEDQNIASGGYPTKSISMDDIKITS</sequence>
<evidence type="ECO:0000256" key="7">
    <source>
        <dbReference type="SAM" id="Phobius"/>
    </source>
</evidence>
<dbReference type="OrthoDB" id="425344at2759"/>
<dbReference type="InterPro" id="IPR001828">
    <property type="entry name" value="ANF_lig-bd_rcpt"/>
</dbReference>
<dbReference type="GO" id="GO:0016020">
    <property type="term" value="C:membrane"/>
    <property type="evidence" value="ECO:0007669"/>
    <property type="project" value="UniProtKB-SubCell"/>
</dbReference>
<feature type="transmembrane region" description="Helical" evidence="7">
    <location>
        <begin position="2370"/>
        <end position="2389"/>
    </location>
</feature>
<feature type="transmembrane region" description="Helical" evidence="7">
    <location>
        <begin position="2143"/>
        <end position="2169"/>
    </location>
</feature>
<dbReference type="SUPFAM" id="SSF53822">
    <property type="entry name" value="Periplasmic binding protein-like I"/>
    <property type="match status" value="4"/>
</dbReference>
<dbReference type="PROSITE" id="PS50259">
    <property type="entry name" value="G_PROTEIN_RECEP_F3_4"/>
    <property type="match status" value="1"/>
</dbReference>
<keyword evidence="2 7" id="KW-0812">Transmembrane</keyword>
<dbReference type="Pfam" id="PF01094">
    <property type="entry name" value="ANF_receptor"/>
    <property type="match status" value="4"/>
</dbReference>
<comment type="caution">
    <text evidence="9">The sequence shown here is derived from an EMBL/GenBank/DDBJ whole genome shotgun (WGS) entry which is preliminary data.</text>
</comment>
<keyword evidence="4 7" id="KW-0472">Membrane</keyword>
<feature type="transmembrane region" description="Helical" evidence="7">
    <location>
        <begin position="2341"/>
        <end position="2364"/>
    </location>
</feature>
<evidence type="ECO:0000256" key="4">
    <source>
        <dbReference type="ARBA" id="ARBA00023136"/>
    </source>
</evidence>
<feature type="domain" description="G-protein coupled receptors family 3 profile" evidence="8">
    <location>
        <begin position="2177"/>
        <end position="2391"/>
    </location>
</feature>
<reference evidence="9 10" key="1">
    <citation type="submission" date="2017-06" db="EMBL/GenBank/DDBJ databases">
        <title>A platform for efficient transgenesis in Macrostomum lignano, a flatworm model organism for stem cell research.</title>
        <authorList>
            <person name="Berezikov E."/>
        </authorList>
    </citation>
    <scope>NUCLEOTIDE SEQUENCE [LARGE SCALE GENOMIC DNA]</scope>
    <source>
        <strain evidence="9">DV1</strain>
        <tissue evidence="9">Whole organism</tissue>
    </source>
</reference>
<name>A0A267DD36_9PLAT</name>